<sequence length="106" mass="12045">MLYHLAQEFKSRMSSIKIRSSSALQLPLHAVFEIKTASTIQQCVLLMLITTYVIQTNKKLAYSCLGLFSISKVQSLKQKNICSRNNLLLFKIPLALPSDHVMCQWS</sequence>
<organism evidence="1 2">
    <name type="scientific">Trema orientale</name>
    <name type="common">Charcoal tree</name>
    <name type="synonym">Celtis orientalis</name>
    <dbReference type="NCBI Taxonomy" id="63057"/>
    <lineage>
        <taxon>Eukaryota</taxon>
        <taxon>Viridiplantae</taxon>
        <taxon>Streptophyta</taxon>
        <taxon>Embryophyta</taxon>
        <taxon>Tracheophyta</taxon>
        <taxon>Spermatophyta</taxon>
        <taxon>Magnoliopsida</taxon>
        <taxon>eudicotyledons</taxon>
        <taxon>Gunneridae</taxon>
        <taxon>Pentapetalae</taxon>
        <taxon>rosids</taxon>
        <taxon>fabids</taxon>
        <taxon>Rosales</taxon>
        <taxon>Cannabaceae</taxon>
        <taxon>Trema</taxon>
    </lineage>
</organism>
<accession>A0A2P5FLN6</accession>
<protein>
    <submittedName>
        <fullName evidence="1">Uncharacterized protein</fullName>
    </submittedName>
</protein>
<gene>
    <name evidence="1" type="ORF">TorRG33x02_056120</name>
</gene>
<reference evidence="2" key="1">
    <citation type="submission" date="2016-06" db="EMBL/GenBank/DDBJ databases">
        <title>Parallel loss of symbiosis genes in relatives of nitrogen-fixing non-legume Parasponia.</title>
        <authorList>
            <person name="Van Velzen R."/>
            <person name="Holmer R."/>
            <person name="Bu F."/>
            <person name="Rutten L."/>
            <person name="Van Zeijl A."/>
            <person name="Liu W."/>
            <person name="Santuari L."/>
            <person name="Cao Q."/>
            <person name="Sharma T."/>
            <person name="Shen D."/>
            <person name="Roswanjaya Y."/>
            <person name="Wardhani T."/>
            <person name="Kalhor M.S."/>
            <person name="Jansen J."/>
            <person name="Van den Hoogen J."/>
            <person name="Gungor B."/>
            <person name="Hartog M."/>
            <person name="Hontelez J."/>
            <person name="Verver J."/>
            <person name="Yang W.-C."/>
            <person name="Schijlen E."/>
            <person name="Repin R."/>
            <person name="Schilthuizen M."/>
            <person name="Schranz E."/>
            <person name="Heidstra R."/>
            <person name="Miyata K."/>
            <person name="Fedorova E."/>
            <person name="Kohlen W."/>
            <person name="Bisseling T."/>
            <person name="Smit S."/>
            <person name="Geurts R."/>
        </authorList>
    </citation>
    <scope>NUCLEOTIDE SEQUENCE [LARGE SCALE GENOMIC DNA]</scope>
    <source>
        <strain evidence="2">cv. RG33-2</strain>
    </source>
</reference>
<evidence type="ECO:0000313" key="1">
    <source>
        <dbReference type="EMBL" id="PON98712.1"/>
    </source>
</evidence>
<comment type="caution">
    <text evidence="1">The sequence shown here is derived from an EMBL/GenBank/DDBJ whole genome shotgun (WGS) entry which is preliminary data.</text>
</comment>
<keyword evidence="2" id="KW-1185">Reference proteome</keyword>
<dbReference type="EMBL" id="JXTC01000023">
    <property type="protein sequence ID" value="PON98712.1"/>
    <property type="molecule type" value="Genomic_DNA"/>
</dbReference>
<dbReference type="AlphaFoldDB" id="A0A2P5FLN6"/>
<dbReference type="OrthoDB" id="10299903at2759"/>
<evidence type="ECO:0000313" key="2">
    <source>
        <dbReference type="Proteomes" id="UP000237000"/>
    </source>
</evidence>
<name>A0A2P5FLN6_TREOI</name>
<dbReference type="InParanoid" id="A0A2P5FLN6"/>
<proteinExistence type="predicted"/>
<dbReference type="Proteomes" id="UP000237000">
    <property type="component" value="Unassembled WGS sequence"/>
</dbReference>